<evidence type="ECO:0000256" key="1">
    <source>
        <dbReference type="SAM" id="MobiDB-lite"/>
    </source>
</evidence>
<keyword evidence="4" id="KW-1185">Reference proteome</keyword>
<accession>A0A6J5FDM6</accession>
<dbReference type="EMBL" id="CADIKL010000002">
    <property type="protein sequence ID" value="CAB3777573.1"/>
    <property type="molecule type" value="Genomic_DNA"/>
</dbReference>
<protein>
    <recommendedName>
        <fullName evidence="5">DUF4148 domain-containing protein</fullName>
    </recommendedName>
</protein>
<organism evidence="3 4">
    <name type="scientific">Paraburkholderia caffeinitolerans</name>
    <dbReference type="NCBI Taxonomy" id="1723730"/>
    <lineage>
        <taxon>Bacteria</taxon>
        <taxon>Pseudomonadati</taxon>
        <taxon>Pseudomonadota</taxon>
        <taxon>Betaproteobacteria</taxon>
        <taxon>Burkholderiales</taxon>
        <taxon>Burkholderiaceae</taxon>
        <taxon>Paraburkholderia</taxon>
    </lineage>
</organism>
<evidence type="ECO:0000313" key="4">
    <source>
        <dbReference type="Proteomes" id="UP000494119"/>
    </source>
</evidence>
<dbReference type="Proteomes" id="UP000494119">
    <property type="component" value="Unassembled WGS sequence"/>
</dbReference>
<dbReference type="Pfam" id="PF13663">
    <property type="entry name" value="DUF4148"/>
    <property type="match status" value="1"/>
</dbReference>
<proteinExistence type="predicted"/>
<feature type="compositionally biased region" description="Polar residues" evidence="1">
    <location>
        <begin position="99"/>
        <end position="115"/>
    </location>
</feature>
<feature type="region of interest" description="Disordered" evidence="1">
    <location>
        <begin position="93"/>
        <end position="122"/>
    </location>
</feature>
<sequence>MQTHAKVNIMKALISALFVSCALAAPVYAFAQSNAAITSSTNGPVTRAEVRADLVRVEQAGYRPVAADNAYPDDIQHAEAVVAQEQAKPGVGAVGGVTMSGSSDAGGQATASTDVRSIYSGH</sequence>
<feature type="chain" id="PRO_5026927935" description="DUF4148 domain-containing protein" evidence="2">
    <location>
        <begin position="32"/>
        <end position="122"/>
    </location>
</feature>
<dbReference type="AlphaFoldDB" id="A0A6J5FDM6"/>
<keyword evidence="2" id="KW-0732">Signal</keyword>
<reference evidence="3 4" key="1">
    <citation type="submission" date="2020-04" db="EMBL/GenBank/DDBJ databases">
        <authorList>
            <person name="De Canck E."/>
        </authorList>
    </citation>
    <scope>NUCLEOTIDE SEQUENCE [LARGE SCALE GENOMIC DNA]</scope>
    <source>
        <strain evidence="3 4">LMG 28688</strain>
    </source>
</reference>
<dbReference type="InterPro" id="IPR025421">
    <property type="entry name" value="DUF4148"/>
</dbReference>
<feature type="signal peptide" evidence="2">
    <location>
        <begin position="1"/>
        <end position="31"/>
    </location>
</feature>
<evidence type="ECO:0008006" key="5">
    <source>
        <dbReference type="Google" id="ProtNLM"/>
    </source>
</evidence>
<name>A0A6J5FDM6_9BURK</name>
<evidence type="ECO:0000313" key="3">
    <source>
        <dbReference type="EMBL" id="CAB3777573.1"/>
    </source>
</evidence>
<gene>
    <name evidence="3" type="ORF">LMG28688_00389</name>
</gene>
<evidence type="ECO:0000256" key="2">
    <source>
        <dbReference type="SAM" id="SignalP"/>
    </source>
</evidence>